<dbReference type="AlphaFoldDB" id="A0A915HPL5"/>
<proteinExistence type="predicted"/>
<protein>
    <submittedName>
        <fullName evidence="2">Uncharacterized protein</fullName>
    </submittedName>
</protein>
<reference evidence="2" key="1">
    <citation type="submission" date="2022-11" db="UniProtKB">
        <authorList>
            <consortium name="WormBaseParasite"/>
        </authorList>
    </citation>
    <scope>IDENTIFICATION</scope>
</reference>
<name>A0A915HPL5_ROMCU</name>
<organism evidence="1 2">
    <name type="scientific">Romanomermis culicivorax</name>
    <name type="common">Nematode worm</name>
    <dbReference type="NCBI Taxonomy" id="13658"/>
    <lineage>
        <taxon>Eukaryota</taxon>
        <taxon>Metazoa</taxon>
        <taxon>Ecdysozoa</taxon>
        <taxon>Nematoda</taxon>
        <taxon>Enoplea</taxon>
        <taxon>Dorylaimia</taxon>
        <taxon>Mermithida</taxon>
        <taxon>Mermithoidea</taxon>
        <taxon>Mermithidae</taxon>
        <taxon>Romanomermis</taxon>
    </lineage>
</organism>
<dbReference type="WBParaSite" id="nRc.2.0.1.t03898-RA">
    <property type="protein sequence ID" value="nRc.2.0.1.t03898-RA"/>
    <property type="gene ID" value="nRc.2.0.1.g03898"/>
</dbReference>
<accession>A0A915HPL5</accession>
<dbReference type="Proteomes" id="UP000887565">
    <property type="component" value="Unplaced"/>
</dbReference>
<sequence length="76" mass="7986">MDEKSTAYAYHMTYKSTKNDKLEGGVSGALLPSLKAGKNSLSYKFSDEVLPLLTAASATVCLPTGVDAARIVSSSK</sequence>
<keyword evidence="1" id="KW-1185">Reference proteome</keyword>
<evidence type="ECO:0000313" key="2">
    <source>
        <dbReference type="WBParaSite" id="nRc.2.0.1.t03898-RA"/>
    </source>
</evidence>
<evidence type="ECO:0000313" key="1">
    <source>
        <dbReference type="Proteomes" id="UP000887565"/>
    </source>
</evidence>